<evidence type="ECO:0000256" key="1">
    <source>
        <dbReference type="ARBA" id="ARBA00022729"/>
    </source>
</evidence>
<name>A0ABQ5QPM5_9ACTN</name>
<dbReference type="InterPro" id="IPR012640">
    <property type="entry name" value="Membr_lipoprot_lipid_attach_CS"/>
</dbReference>
<sequence length="192" mass="20336">MKKVLIGLGLVLTLAGCGGEKAPEVASAADPSGAPAATATSSAVAKYVEARRQWAKCLRDQGFDIPDPDARGQIDFASTAEENRKLKADPKWMAAQEACEKFSVDVPAELEPRMQPLTAEQIANARKYSECRRANGSPDFPDPGPDGRLPEGWGGELTPDEQVADNRSAQICEPVHRGDPPASPDPNKTAGG</sequence>
<keyword evidence="4" id="KW-1185">Reference proteome</keyword>
<evidence type="ECO:0008006" key="5">
    <source>
        <dbReference type="Google" id="ProtNLM"/>
    </source>
</evidence>
<evidence type="ECO:0000256" key="2">
    <source>
        <dbReference type="SAM" id="MobiDB-lite"/>
    </source>
</evidence>
<proteinExistence type="predicted"/>
<dbReference type="Pfam" id="PF08139">
    <property type="entry name" value="LPAM_1"/>
    <property type="match status" value="1"/>
</dbReference>
<dbReference type="Proteomes" id="UP001144280">
    <property type="component" value="Unassembled WGS sequence"/>
</dbReference>
<gene>
    <name evidence="3" type="ORF">Pa4123_09710</name>
</gene>
<evidence type="ECO:0000313" key="4">
    <source>
        <dbReference type="Proteomes" id="UP001144280"/>
    </source>
</evidence>
<reference evidence="3" key="1">
    <citation type="submission" date="2022-12" db="EMBL/GenBank/DDBJ databases">
        <title>New Phytohabitans aurantiacus sp. RD004123 nov., an actinomycete isolated from soil.</title>
        <authorList>
            <person name="Triningsih D.W."/>
            <person name="Harunari E."/>
            <person name="Igarashi Y."/>
        </authorList>
    </citation>
    <scope>NUCLEOTIDE SEQUENCE</scope>
    <source>
        <strain evidence="3">RD004123</strain>
    </source>
</reference>
<organism evidence="3 4">
    <name type="scientific">Phytohabitans aurantiacus</name>
    <dbReference type="NCBI Taxonomy" id="3016789"/>
    <lineage>
        <taxon>Bacteria</taxon>
        <taxon>Bacillati</taxon>
        <taxon>Actinomycetota</taxon>
        <taxon>Actinomycetes</taxon>
        <taxon>Micromonosporales</taxon>
        <taxon>Micromonosporaceae</taxon>
    </lineage>
</organism>
<accession>A0ABQ5QPM5</accession>
<keyword evidence="1" id="KW-0732">Signal</keyword>
<evidence type="ECO:0000313" key="3">
    <source>
        <dbReference type="EMBL" id="GLH95699.1"/>
    </source>
</evidence>
<dbReference type="RefSeq" id="WP_281892744.1">
    <property type="nucleotide sequence ID" value="NZ_BSDI01000004.1"/>
</dbReference>
<dbReference type="PROSITE" id="PS51257">
    <property type="entry name" value="PROKAR_LIPOPROTEIN"/>
    <property type="match status" value="1"/>
</dbReference>
<protein>
    <recommendedName>
        <fullName evidence="5">Lipoprotein</fullName>
    </recommendedName>
</protein>
<dbReference type="EMBL" id="BSDI01000004">
    <property type="protein sequence ID" value="GLH95699.1"/>
    <property type="molecule type" value="Genomic_DNA"/>
</dbReference>
<comment type="caution">
    <text evidence="3">The sequence shown here is derived from an EMBL/GenBank/DDBJ whole genome shotgun (WGS) entry which is preliminary data.</text>
</comment>
<feature type="region of interest" description="Disordered" evidence="2">
    <location>
        <begin position="131"/>
        <end position="192"/>
    </location>
</feature>